<organism evidence="2">
    <name type="scientific">Bradyrhizobium diazoefficiens</name>
    <dbReference type="NCBI Taxonomy" id="1355477"/>
    <lineage>
        <taxon>Bacteria</taxon>
        <taxon>Pseudomonadati</taxon>
        <taxon>Pseudomonadota</taxon>
        <taxon>Alphaproteobacteria</taxon>
        <taxon>Hyphomicrobiales</taxon>
        <taxon>Nitrobacteraceae</taxon>
        <taxon>Bradyrhizobium</taxon>
    </lineage>
</organism>
<dbReference type="AlphaFoldDB" id="A0A809XQ18"/>
<evidence type="ECO:0000256" key="1">
    <source>
        <dbReference type="SAM" id="MobiDB-lite"/>
    </source>
</evidence>
<sequence length="109" mass="11662">MSWHGIVNLIDRRAEGGDSQRSRVGDSACHGDLAPSRKGSLARSPTEVGGGGSGIGDVEKVRDLIVNGQKPLSLTGRFEARHDPLASPRRLMRILGPIVESFVLAMFDV</sequence>
<feature type="compositionally biased region" description="Basic and acidic residues" evidence="1">
    <location>
        <begin position="14"/>
        <end position="24"/>
    </location>
</feature>
<feature type="region of interest" description="Disordered" evidence="1">
    <location>
        <begin position="14"/>
        <end position="55"/>
    </location>
</feature>
<name>A0A809XQ18_9BRAD</name>
<proteinExistence type="predicted"/>
<accession>A0A809XQ18</accession>
<dbReference type="EMBL" id="AP023092">
    <property type="protein sequence ID" value="BCE27981.1"/>
    <property type="molecule type" value="Genomic_DNA"/>
</dbReference>
<protein>
    <submittedName>
        <fullName evidence="2">Uncharacterized protein</fullName>
    </submittedName>
</protein>
<gene>
    <name evidence="2" type="ORF">XF2B_17500</name>
</gene>
<evidence type="ECO:0000313" key="2">
    <source>
        <dbReference type="EMBL" id="BCE27981.1"/>
    </source>
</evidence>
<reference evidence="2" key="1">
    <citation type="submission" date="2020-05" db="EMBL/GenBank/DDBJ databases">
        <title>Complete genome sequence of Bradyrhizobium diazoefficiens XF2 isolated from soybean nodule.</title>
        <authorList>
            <person name="Noda R."/>
            <person name="Kakizaki K."/>
            <person name="Minamisawa K."/>
        </authorList>
    </citation>
    <scope>NUCLEOTIDE SEQUENCE</scope>
    <source>
        <strain evidence="2">XF2</strain>
    </source>
</reference>